<keyword evidence="1" id="KW-0732">Signal</keyword>
<evidence type="ECO:0000313" key="3">
    <source>
        <dbReference type="Proteomes" id="UP000198748"/>
    </source>
</evidence>
<dbReference type="SUPFAM" id="SSF48452">
    <property type="entry name" value="TPR-like"/>
    <property type="match status" value="1"/>
</dbReference>
<organism evidence="2 3">
    <name type="scientific">Dyadobacter soli</name>
    <dbReference type="NCBI Taxonomy" id="659014"/>
    <lineage>
        <taxon>Bacteria</taxon>
        <taxon>Pseudomonadati</taxon>
        <taxon>Bacteroidota</taxon>
        <taxon>Cytophagia</taxon>
        <taxon>Cytophagales</taxon>
        <taxon>Spirosomataceae</taxon>
        <taxon>Dyadobacter</taxon>
    </lineage>
</organism>
<dbReference type="InterPro" id="IPR011990">
    <property type="entry name" value="TPR-like_helical_dom_sf"/>
</dbReference>
<dbReference type="AlphaFoldDB" id="A0A1G7PM37"/>
<feature type="chain" id="PRO_5011741292" evidence="1">
    <location>
        <begin position="25"/>
        <end position="570"/>
    </location>
</feature>
<dbReference type="InterPro" id="IPR041662">
    <property type="entry name" value="SusD-like_2"/>
</dbReference>
<dbReference type="Pfam" id="PF12771">
    <property type="entry name" value="SusD-like_2"/>
    <property type="match status" value="2"/>
</dbReference>
<keyword evidence="3" id="KW-1185">Reference proteome</keyword>
<name>A0A1G7PM37_9BACT</name>
<reference evidence="3" key="1">
    <citation type="submission" date="2016-10" db="EMBL/GenBank/DDBJ databases">
        <authorList>
            <person name="Varghese N."/>
            <person name="Submissions S."/>
        </authorList>
    </citation>
    <scope>NUCLEOTIDE SEQUENCE [LARGE SCALE GENOMIC DNA]</scope>
    <source>
        <strain evidence="3">DSM 25329</strain>
    </source>
</reference>
<dbReference type="EMBL" id="FNAN01000013">
    <property type="protein sequence ID" value="SDF87214.1"/>
    <property type="molecule type" value="Genomic_DNA"/>
</dbReference>
<feature type="signal peptide" evidence="1">
    <location>
        <begin position="1"/>
        <end position="24"/>
    </location>
</feature>
<protein>
    <submittedName>
        <fullName evidence="2">Starch-binding associating with outer membrane</fullName>
    </submittedName>
</protein>
<sequence length="570" mass="63655">MKIFKYIPKIVLVLAVLLASSCKEDLTEINENPNGVDPNTANPNLLMPTVMTGVGTQYLKLGYGRIAGVVQHTQEDAWKDGFNDYNWTEEDDEWKAWYGFLRNNDLLYKRSTELGFTFHQAVALTMRAFIFGTIADLWGDAPYTNALKGDAGEMLPAFDSQEVIYKGIIEDLKQASSLFATADVSTYAPGYDVYYNGDKLKWQKFTNSLLLRYYMRVSSKLPDVAKAGIEQIYTSGIYLKEASDDAVMDYIGAASGDSWPTAIAFDVSQSNWRRRRPAATLVNSMSASNDPRMKVWFQPVHIRWVSDATLKTGMDEFVRKNGVIQSGVKSLTEQELREQIAAGHKFTRHFNPTLYKPTRADLFNGPLNPNEYVGIPAGMIDPTYYNENPTTGQQVQNQHASQLSYDYQGSKGGLLKARLASAAETAFILAEAAQKGWAAGGAEVHYNNGIKQSLQTWGVADQYDAYVKAVAYKGTLAQILEQKWIASWTAATEAWFDYRRTALPALVPGLAPASRALPLRFIYSNNELNNNGDNTRSAIDKLEETNFSGPRKKNSQWSKPWLVQGTGKPW</sequence>
<dbReference type="Gene3D" id="1.25.40.390">
    <property type="match status" value="2"/>
</dbReference>
<gene>
    <name evidence="2" type="ORF">SAMN04487996_11357</name>
</gene>
<proteinExistence type="predicted"/>
<dbReference type="RefSeq" id="WP_090154415.1">
    <property type="nucleotide sequence ID" value="NZ_FNAN01000013.1"/>
</dbReference>
<evidence type="ECO:0000256" key="1">
    <source>
        <dbReference type="SAM" id="SignalP"/>
    </source>
</evidence>
<dbReference type="Proteomes" id="UP000198748">
    <property type="component" value="Unassembled WGS sequence"/>
</dbReference>
<dbReference type="STRING" id="659014.SAMN04487996_11357"/>
<dbReference type="PROSITE" id="PS51257">
    <property type="entry name" value="PROKAR_LIPOPROTEIN"/>
    <property type="match status" value="1"/>
</dbReference>
<dbReference type="OrthoDB" id="843771at2"/>
<evidence type="ECO:0000313" key="2">
    <source>
        <dbReference type="EMBL" id="SDF87214.1"/>
    </source>
</evidence>
<accession>A0A1G7PM37</accession>